<evidence type="ECO:0000313" key="2">
    <source>
        <dbReference type="Proteomes" id="UP000279833"/>
    </source>
</evidence>
<reference evidence="1 2" key="2">
    <citation type="submission" date="2018-11" db="EMBL/GenBank/DDBJ databases">
        <authorList>
            <consortium name="Pathogen Informatics"/>
        </authorList>
    </citation>
    <scope>NUCLEOTIDE SEQUENCE [LARGE SCALE GENOMIC DNA]</scope>
    <source>
        <strain evidence="1">Dakar</strain>
        <strain evidence="2">Dakar, Senegal</strain>
    </source>
</reference>
<proteinExistence type="predicted"/>
<evidence type="ECO:0000313" key="1">
    <source>
        <dbReference type="EMBL" id="VDO69871.1"/>
    </source>
</evidence>
<reference evidence="3" key="1">
    <citation type="submission" date="2016-06" db="UniProtKB">
        <authorList>
            <consortium name="WormBaseParasite"/>
        </authorList>
    </citation>
    <scope>IDENTIFICATION</scope>
</reference>
<evidence type="ECO:0000313" key="3">
    <source>
        <dbReference type="WBParaSite" id="SCUD_0000177201-mRNA-1"/>
    </source>
</evidence>
<name>A0A183JGF2_9TREM</name>
<gene>
    <name evidence="1" type="ORF">SCUD_LOCUS1773</name>
</gene>
<sequence>MEFMNNSCLLLLILFTFLFYTKSKYFFLKFDFI</sequence>
<dbReference type="WBParaSite" id="SCUD_0000177201-mRNA-1">
    <property type="protein sequence ID" value="SCUD_0000177201-mRNA-1"/>
    <property type="gene ID" value="SCUD_0000177201"/>
</dbReference>
<protein>
    <submittedName>
        <fullName evidence="1 3">Uncharacterized protein</fullName>
    </submittedName>
</protein>
<keyword evidence="2" id="KW-1185">Reference proteome</keyword>
<dbReference type="Proteomes" id="UP000279833">
    <property type="component" value="Unassembled WGS sequence"/>
</dbReference>
<dbReference type="AlphaFoldDB" id="A0A183JGF2"/>
<accession>A0A183JGF2</accession>
<organism evidence="3">
    <name type="scientific">Schistosoma curassoni</name>
    <dbReference type="NCBI Taxonomy" id="6186"/>
    <lineage>
        <taxon>Eukaryota</taxon>
        <taxon>Metazoa</taxon>
        <taxon>Spiralia</taxon>
        <taxon>Lophotrochozoa</taxon>
        <taxon>Platyhelminthes</taxon>
        <taxon>Trematoda</taxon>
        <taxon>Digenea</taxon>
        <taxon>Strigeidida</taxon>
        <taxon>Schistosomatoidea</taxon>
        <taxon>Schistosomatidae</taxon>
        <taxon>Schistosoma</taxon>
    </lineage>
</organism>
<dbReference type="EMBL" id="UZAK01001513">
    <property type="protein sequence ID" value="VDO69871.1"/>
    <property type="molecule type" value="Genomic_DNA"/>
</dbReference>